<dbReference type="GO" id="GO:0005886">
    <property type="term" value="C:plasma membrane"/>
    <property type="evidence" value="ECO:0007669"/>
    <property type="project" value="UniProtKB-SubCell"/>
</dbReference>
<feature type="transmembrane region" description="Helical" evidence="7">
    <location>
        <begin position="108"/>
        <end position="126"/>
    </location>
</feature>
<reference evidence="9 10" key="1">
    <citation type="journal article" date="2015" name="Nature">
        <title>rRNA introns, odd ribosomes, and small enigmatic genomes across a large radiation of phyla.</title>
        <authorList>
            <person name="Brown C.T."/>
            <person name="Hug L.A."/>
            <person name="Thomas B.C."/>
            <person name="Sharon I."/>
            <person name="Castelle C.J."/>
            <person name="Singh A."/>
            <person name="Wilkins M.J."/>
            <person name="Williams K.H."/>
            <person name="Banfield J.F."/>
        </authorList>
    </citation>
    <scope>NUCLEOTIDE SEQUENCE [LARGE SCALE GENOMIC DNA]</scope>
</reference>
<dbReference type="Gene3D" id="1.20.1250.20">
    <property type="entry name" value="MFS general substrate transporter like domains"/>
    <property type="match status" value="1"/>
</dbReference>
<sequence>MLSAYAGVIADSFNRRTILVASNLLRVLLVGLALAFSQSATALIVIAFFIAVVAQFFSPAEVASIPSLVPKEQLFTANSFYSFTGYATFLIGYTLAGPMLGRLGDSSTFLLSIVLYLIAAGLVSRLPPLDEHLKKLERVGTEVIKDLRLFWTRLKKGLTFIRAHRVVLFVIIQIGIVFSIERGFISLVPSFAKEVFKLSTEQISYFLILPTGLGALSGVLLVNRLKHKVAKHRLINIGMVLDGLALFLIALWPGTERIIGSGAAVDIDSLLRIFIFAMAFISGFADPFIIIPAQTALHELTPDEDRGRVFGALYTVINFLGVIPVLVIGAVAESVAMNTIIMILGAIILVAALDGMRFYHKHKLGTE</sequence>
<protein>
    <submittedName>
        <fullName evidence="9">Transporter, major facilitator family</fullName>
    </submittedName>
</protein>
<evidence type="ECO:0000256" key="5">
    <source>
        <dbReference type="ARBA" id="ARBA00022989"/>
    </source>
</evidence>
<feature type="transmembrane region" description="Helical" evidence="7">
    <location>
        <begin position="203"/>
        <end position="222"/>
    </location>
</feature>
<evidence type="ECO:0000259" key="8">
    <source>
        <dbReference type="PROSITE" id="PS50850"/>
    </source>
</evidence>
<comment type="caution">
    <text evidence="9">The sequence shown here is derived from an EMBL/GenBank/DDBJ whole genome shotgun (WGS) entry which is preliminary data.</text>
</comment>
<feature type="transmembrane region" description="Helical" evidence="7">
    <location>
        <begin position="335"/>
        <end position="353"/>
    </location>
</feature>
<dbReference type="InterPro" id="IPR020846">
    <property type="entry name" value="MFS_dom"/>
</dbReference>
<evidence type="ECO:0000256" key="3">
    <source>
        <dbReference type="ARBA" id="ARBA00022475"/>
    </source>
</evidence>
<evidence type="ECO:0000256" key="1">
    <source>
        <dbReference type="ARBA" id="ARBA00004651"/>
    </source>
</evidence>
<accession>A0A0G1Y1F5</accession>
<dbReference type="AlphaFoldDB" id="A0A0G1Y1F5"/>
<feature type="transmembrane region" description="Helical" evidence="7">
    <location>
        <begin position="166"/>
        <end position="191"/>
    </location>
</feature>
<evidence type="ECO:0000313" key="9">
    <source>
        <dbReference type="EMBL" id="KKW37061.1"/>
    </source>
</evidence>
<dbReference type="PROSITE" id="PS50850">
    <property type="entry name" value="MFS"/>
    <property type="match status" value="1"/>
</dbReference>
<evidence type="ECO:0000256" key="2">
    <source>
        <dbReference type="ARBA" id="ARBA00022448"/>
    </source>
</evidence>
<dbReference type="GO" id="GO:0022857">
    <property type="term" value="F:transmembrane transporter activity"/>
    <property type="evidence" value="ECO:0007669"/>
    <property type="project" value="InterPro"/>
</dbReference>
<organism evidence="9 10">
    <name type="scientific">Candidatus Giovannonibacteria bacterium GW2011_GWA2_53_7</name>
    <dbReference type="NCBI Taxonomy" id="1618650"/>
    <lineage>
        <taxon>Bacteria</taxon>
        <taxon>Candidatus Giovannoniibacteriota</taxon>
    </lineage>
</organism>
<keyword evidence="2" id="KW-0813">Transport</keyword>
<feature type="transmembrane region" description="Helical" evidence="7">
    <location>
        <begin position="234"/>
        <end position="253"/>
    </location>
</feature>
<dbReference type="EMBL" id="LCRM01000005">
    <property type="protein sequence ID" value="KKW37061.1"/>
    <property type="molecule type" value="Genomic_DNA"/>
</dbReference>
<feature type="domain" description="Major facilitator superfamily (MFS) profile" evidence="8">
    <location>
        <begin position="1"/>
        <end position="363"/>
    </location>
</feature>
<name>A0A0G1Y1F5_9BACT</name>
<keyword evidence="4 7" id="KW-0812">Transmembrane</keyword>
<dbReference type="PANTHER" id="PTHR43266:SF2">
    <property type="entry name" value="MAJOR FACILITATOR SUPERFAMILY (MFS) PROFILE DOMAIN-CONTAINING PROTEIN"/>
    <property type="match status" value="1"/>
</dbReference>
<evidence type="ECO:0000256" key="6">
    <source>
        <dbReference type="ARBA" id="ARBA00023136"/>
    </source>
</evidence>
<dbReference type="InterPro" id="IPR036259">
    <property type="entry name" value="MFS_trans_sf"/>
</dbReference>
<evidence type="ECO:0000313" key="10">
    <source>
        <dbReference type="Proteomes" id="UP000034290"/>
    </source>
</evidence>
<keyword evidence="5 7" id="KW-1133">Transmembrane helix</keyword>
<evidence type="ECO:0000256" key="7">
    <source>
        <dbReference type="SAM" id="Phobius"/>
    </source>
</evidence>
<dbReference type="PANTHER" id="PTHR43266">
    <property type="entry name" value="MACROLIDE-EFFLUX PROTEIN"/>
    <property type="match status" value="1"/>
</dbReference>
<dbReference type="InterPro" id="IPR011701">
    <property type="entry name" value="MFS"/>
</dbReference>
<feature type="transmembrane region" description="Helical" evidence="7">
    <location>
        <begin position="74"/>
        <end position="96"/>
    </location>
</feature>
<dbReference type="Proteomes" id="UP000034290">
    <property type="component" value="Unassembled WGS sequence"/>
</dbReference>
<keyword evidence="3" id="KW-1003">Cell membrane</keyword>
<dbReference type="SUPFAM" id="SSF103473">
    <property type="entry name" value="MFS general substrate transporter"/>
    <property type="match status" value="1"/>
</dbReference>
<dbReference type="CDD" id="cd06173">
    <property type="entry name" value="MFS_MefA_like"/>
    <property type="match status" value="1"/>
</dbReference>
<dbReference type="Pfam" id="PF07690">
    <property type="entry name" value="MFS_1"/>
    <property type="match status" value="1"/>
</dbReference>
<keyword evidence="6 7" id="KW-0472">Membrane</keyword>
<feature type="transmembrane region" description="Helical" evidence="7">
    <location>
        <begin position="273"/>
        <end position="297"/>
    </location>
</feature>
<proteinExistence type="predicted"/>
<feature type="transmembrane region" description="Helical" evidence="7">
    <location>
        <begin position="309"/>
        <end position="329"/>
    </location>
</feature>
<comment type="subcellular location">
    <subcellularLocation>
        <location evidence="1">Cell membrane</location>
        <topology evidence="1">Multi-pass membrane protein</topology>
    </subcellularLocation>
</comment>
<gene>
    <name evidence="9" type="ORF">UY81_C0005G0001</name>
</gene>
<evidence type="ECO:0000256" key="4">
    <source>
        <dbReference type="ARBA" id="ARBA00022692"/>
    </source>
</evidence>
<feature type="transmembrane region" description="Helical" evidence="7">
    <location>
        <begin position="42"/>
        <end position="62"/>
    </location>
</feature>